<reference evidence="1" key="1">
    <citation type="submission" date="2017-10" db="EMBL/GenBank/DDBJ databases">
        <title>Genome sequence of cellulolytic Lachnospiraceae bacterium XHS1971 isolated from hotspring sediment.</title>
        <authorList>
            <person name="Vasudevan G."/>
            <person name="Joshi A.J."/>
            <person name="Hivarkar S."/>
            <person name="Lanjekar V.B."/>
            <person name="Dhakephalkar P.K."/>
            <person name="Dagar S."/>
        </authorList>
    </citation>
    <scope>NUCLEOTIDE SEQUENCE</scope>
    <source>
        <strain evidence="1">XHS1971</strain>
    </source>
</reference>
<evidence type="ECO:0000313" key="2">
    <source>
        <dbReference type="Proteomes" id="UP000224460"/>
    </source>
</evidence>
<keyword evidence="2" id="KW-1185">Reference proteome</keyword>
<accession>A0AC61D794</accession>
<dbReference type="EMBL" id="PEDL01000029">
    <property type="protein sequence ID" value="PHV69414.1"/>
    <property type="molecule type" value="Genomic_DNA"/>
</dbReference>
<evidence type="ECO:0000313" key="1">
    <source>
        <dbReference type="EMBL" id="PHV69414.1"/>
    </source>
</evidence>
<sequence>MKIIIIGSVIAGNSVIHKLVDTESDVQITAYEKGRFMACGTYGLPYYLGKKESSIGEIIAHKREELEKENIQINYCHEVIGLDVAVKRVTIKNLRTNESFIDTYDKLIIATGSTSLIPHVPGADKMGVHVLNSVEDLIFLKEFTKTPYVSDIAILGGDFAGLEIAKAFLKLGRNVRLIEESTRLLPSFDTEVASHIMKELKAQGMEVILGARVTGFTGGTFVENVQTDKGTYPCDLVIPTNITRPNTFLLQHTPIAHDEQGAIIIDKELKTSISDIYAIGGCTAPIENPEETLSLHIAQMEMARTGMSEEQAIQKGLAIQTVMKVANDRPSICPNPNQIAIKLIYEAQTHKILGAQAWGKKNVCARINALAVAIAAGMTTEALAQVNFIYSSSTNTMWDPIQVACHAVR</sequence>
<name>A0AC61D794_9FIRM</name>
<dbReference type="Proteomes" id="UP000224460">
    <property type="component" value="Unassembled WGS sequence"/>
</dbReference>
<comment type="caution">
    <text evidence="1">The sequence shown here is derived from an EMBL/GenBank/DDBJ whole genome shotgun (WGS) entry which is preliminary data.</text>
</comment>
<protein>
    <submittedName>
        <fullName evidence="1">Pyridine nucleotide-disulfide oxidoreductase</fullName>
    </submittedName>
</protein>
<proteinExistence type="predicted"/>
<gene>
    <name evidence="1" type="ORF">CS063_15860</name>
</gene>
<organism evidence="1 2">
    <name type="scientific">Sporanaerobium hydrogeniformans</name>
    <dbReference type="NCBI Taxonomy" id="3072179"/>
    <lineage>
        <taxon>Bacteria</taxon>
        <taxon>Bacillati</taxon>
        <taxon>Bacillota</taxon>
        <taxon>Clostridia</taxon>
        <taxon>Lachnospirales</taxon>
        <taxon>Lachnospiraceae</taxon>
        <taxon>Sporanaerobium</taxon>
    </lineage>
</organism>